<protein>
    <recommendedName>
        <fullName evidence="6">Small ribosomal subunit protein uS17</fullName>
    </recommendedName>
</protein>
<keyword evidence="4 6" id="KW-0689">Ribosomal protein</keyword>
<dbReference type="NCBIfam" id="NF004123">
    <property type="entry name" value="PRK05610.1"/>
    <property type="match status" value="1"/>
</dbReference>
<dbReference type="GO" id="GO:0019843">
    <property type="term" value="F:rRNA binding"/>
    <property type="evidence" value="ECO:0007669"/>
    <property type="project" value="UniProtKB-UniRule"/>
</dbReference>
<evidence type="ECO:0000256" key="1">
    <source>
        <dbReference type="ARBA" id="ARBA00010254"/>
    </source>
</evidence>
<dbReference type="Proteomes" id="UP000254834">
    <property type="component" value="Chromosome"/>
</dbReference>
<evidence type="ECO:0000256" key="4">
    <source>
        <dbReference type="ARBA" id="ARBA00022980"/>
    </source>
</evidence>
<dbReference type="Gene3D" id="2.40.50.140">
    <property type="entry name" value="Nucleic acid-binding proteins"/>
    <property type="match status" value="1"/>
</dbReference>
<dbReference type="CDD" id="cd00364">
    <property type="entry name" value="Ribosomal_uS17"/>
    <property type="match status" value="1"/>
</dbReference>
<dbReference type="GO" id="GO:0022627">
    <property type="term" value="C:cytosolic small ribosomal subunit"/>
    <property type="evidence" value="ECO:0007669"/>
    <property type="project" value="TreeGrafter"/>
</dbReference>
<dbReference type="Pfam" id="PF00366">
    <property type="entry name" value="Ribosomal_S17"/>
    <property type="match status" value="1"/>
</dbReference>
<keyword evidence="8" id="KW-1185">Reference proteome</keyword>
<dbReference type="HAMAP" id="MF_01345_B">
    <property type="entry name" value="Ribosomal_uS17_B"/>
    <property type="match status" value="1"/>
</dbReference>
<dbReference type="InterPro" id="IPR000266">
    <property type="entry name" value="Ribosomal_uS17"/>
</dbReference>
<dbReference type="InterPro" id="IPR012340">
    <property type="entry name" value="NA-bd_OB-fold"/>
</dbReference>
<proteinExistence type="inferred from homology"/>
<evidence type="ECO:0000256" key="2">
    <source>
        <dbReference type="ARBA" id="ARBA00022730"/>
    </source>
</evidence>
<dbReference type="KEGG" id="cdes:C0J27_01700"/>
<dbReference type="OrthoDB" id="9811714at2"/>
<comment type="subunit">
    <text evidence="6">Part of the 30S ribosomal subunit.</text>
</comment>
<keyword evidence="5 6" id="KW-0687">Ribonucleoprotein</keyword>
<sequence length="80" mass="9411">METKKKLMLGEVVSDKMDKTIVVKFERSFKHKMFNKIVKKATKYKVHDEQSLAKIGDTVEFYIGAPKSKTKFMYLHRVVK</sequence>
<dbReference type="GO" id="GO:0006412">
    <property type="term" value="P:translation"/>
    <property type="evidence" value="ECO:0007669"/>
    <property type="project" value="UniProtKB-UniRule"/>
</dbReference>
<keyword evidence="2 6" id="KW-0699">rRNA-binding</keyword>
<evidence type="ECO:0000313" key="8">
    <source>
        <dbReference type="Proteomes" id="UP000254834"/>
    </source>
</evidence>
<organism evidence="7 8">
    <name type="scientific">Candidatus Chromulinivorax destructor</name>
    <dbReference type="NCBI Taxonomy" id="2066483"/>
    <lineage>
        <taxon>Bacteria</taxon>
        <taxon>Candidatus Babelota</taxon>
        <taxon>Candidatus Babeliae</taxon>
        <taxon>Candidatus Babeliales</taxon>
        <taxon>Candidatus Chromulinivoraceae</taxon>
        <taxon>Candidatus Chromulinivorax</taxon>
    </lineage>
</organism>
<dbReference type="PANTHER" id="PTHR10744">
    <property type="entry name" value="40S RIBOSOMAL PROTEIN S11 FAMILY MEMBER"/>
    <property type="match status" value="1"/>
</dbReference>
<accession>A0A345ZAZ2</accession>
<comment type="similarity">
    <text evidence="1 6">Belongs to the universal ribosomal protein uS17 family.</text>
</comment>
<dbReference type="GO" id="GO:0003735">
    <property type="term" value="F:structural constituent of ribosome"/>
    <property type="evidence" value="ECO:0007669"/>
    <property type="project" value="InterPro"/>
</dbReference>
<reference evidence="7 8" key="1">
    <citation type="submission" date="2017-12" db="EMBL/GenBank/DDBJ databases">
        <title>Chromulinavorax destructans is a abundant pathogen of dominant heterotrophic picoflagllates.</title>
        <authorList>
            <person name="Deeg C.M."/>
            <person name="Zimmer M."/>
            <person name="Suttle C.A."/>
        </authorList>
    </citation>
    <scope>NUCLEOTIDE SEQUENCE [LARGE SCALE GENOMIC DNA]</scope>
    <source>
        <strain evidence="7 8">SeV1</strain>
    </source>
</reference>
<comment type="function">
    <text evidence="6">One of the primary rRNA binding proteins, it binds specifically to the 5'-end of 16S ribosomal RNA.</text>
</comment>
<evidence type="ECO:0000313" key="7">
    <source>
        <dbReference type="EMBL" id="AXK60459.1"/>
    </source>
</evidence>
<evidence type="ECO:0000256" key="5">
    <source>
        <dbReference type="ARBA" id="ARBA00023274"/>
    </source>
</evidence>
<dbReference type="RefSeq" id="WP_115585474.1">
    <property type="nucleotide sequence ID" value="NZ_CP025544.1"/>
</dbReference>
<dbReference type="EMBL" id="CP025544">
    <property type="protein sequence ID" value="AXK60459.1"/>
    <property type="molecule type" value="Genomic_DNA"/>
</dbReference>
<evidence type="ECO:0000256" key="3">
    <source>
        <dbReference type="ARBA" id="ARBA00022884"/>
    </source>
</evidence>
<evidence type="ECO:0000256" key="6">
    <source>
        <dbReference type="HAMAP-Rule" id="MF_01345"/>
    </source>
</evidence>
<dbReference type="AlphaFoldDB" id="A0A345ZAZ2"/>
<name>A0A345ZAZ2_9BACT</name>
<dbReference type="SUPFAM" id="SSF50249">
    <property type="entry name" value="Nucleic acid-binding proteins"/>
    <property type="match status" value="1"/>
</dbReference>
<dbReference type="InterPro" id="IPR019984">
    <property type="entry name" value="Ribosomal_uS17_bact/chlr"/>
</dbReference>
<dbReference type="PANTHER" id="PTHR10744:SF1">
    <property type="entry name" value="SMALL RIBOSOMAL SUBUNIT PROTEIN US17M"/>
    <property type="match status" value="1"/>
</dbReference>
<keyword evidence="3 6" id="KW-0694">RNA-binding</keyword>
<gene>
    <name evidence="6" type="primary">rpsQ</name>
    <name evidence="7" type="ORF">C0J27_01700</name>
</gene>